<proteinExistence type="predicted"/>
<gene>
    <name evidence="2" type="ORF">WN51_00780</name>
</gene>
<dbReference type="Proteomes" id="UP000053105">
    <property type="component" value="Unassembled WGS sequence"/>
</dbReference>
<accession>A0A0M8ZX07</accession>
<feature type="region of interest" description="Disordered" evidence="1">
    <location>
        <begin position="1"/>
        <end position="30"/>
    </location>
</feature>
<dbReference type="EMBL" id="KQ435812">
    <property type="protein sequence ID" value="KOX72840.1"/>
    <property type="molecule type" value="Genomic_DNA"/>
</dbReference>
<name>A0A0M8ZX07_9HYME</name>
<evidence type="ECO:0000313" key="3">
    <source>
        <dbReference type="Proteomes" id="UP000053105"/>
    </source>
</evidence>
<protein>
    <submittedName>
        <fullName evidence="2">Uncharacterized protein</fullName>
    </submittedName>
</protein>
<feature type="region of interest" description="Disordered" evidence="1">
    <location>
        <begin position="55"/>
        <end position="76"/>
    </location>
</feature>
<organism evidence="2 3">
    <name type="scientific">Melipona quadrifasciata</name>
    <dbReference type="NCBI Taxonomy" id="166423"/>
    <lineage>
        <taxon>Eukaryota</taxon>
        <taxon>Metazoa</taxon>
        <taxon>Ecdysozoa</taxon>
        <taxon>Arthropoda</taxon>
        <taxon>Hexapoda</taxon>
        <taxon>Insecta</taxon>
        <taxon>Pterygota</taxon>
        <taxon>Neoptera</taxon>
        <taxon>Endopterygota</taxon>
        <taxon>Hymenoptera</taxon>
        <taxon>Apocrita</taxon>
        <taxon>Aculeata</taxon>
        <taxon>Apoidea</taxon>
        <taxon>Anthophila</taxon>
        <taxon>Apidae</taxon>
        <taxon>Melipona</taxon>
    </lineage>
</organism>
<reference evidence="2 3" key="1">
    <citation type="submission" date="2015-07" db="EMBL/GenBank/DDBJ databases">
        <title>The genome of Melipona quadrifasciata.</title>
        <authorList>
            <person name="Pan H."/>
            <person name="Kapheim K."/>
        </authorList>
    </citation>
    <scope>NUCLEOTIDE SEQUENCE [LARGE SCALE GENOMIC DNA]</scope>
    <source>
        <strain evidence="2">0111107301</strain>
        <tissue evidence="2">Whole body</tissue>
    </source>
</reference>
<keyword evidence="3" id="KW-1185">Reference proteome</keyword>
<feature type="compositionally biased region" description="Basic and acidic residues" evidence="1">
    <location>
        <begin position="63"/>
        <end position="76"/>
    </location>
</feature>
<evidence type="ECO:0000256" key="1">
    <source>
        <dbReference type="SAM" id="MobiDB-lite"/>
    </source>
</evidence>
<feature type="compositionally biased region" description="Basic and acidic residues" evidence="1">
    <location>
        <begin position="7"/>
        <end position="16"/>
    </location>
</feature>
<dbReference type="AlphaFoldDB" id="A0A0M8ZX07"/>
<sequence length="103" mass="11204">MSSVQCDSEKRRDGRQRTATSTGVKKSRDSPLCPVLLDDWPIISHAVGDARHGTNHSVIAAGSREKPGARVREKPTHFSKNTITSCTRSVATTETDGRSEATR</sequence>
<evidence type="ECO:0000313" key="2">
    <source>
        <dbReference type="EMBL" id="KOX72840.1"/>
    </source>
</evidence>